<accession>B8C7L9</accession>
<reference evidence="1 2" key="1">
    <citation type="journal article" date="2004" name="Science">
        <title>The genome of the diatom Thalassiosira pseudonana: ecology, evolution, and metabolism.</title>
        <authorList>
            <person name="Armbrust E.V."/>
            <person name="Berges J.A."/>
            <person name="Bowler C."/>
            <person name="Green B.R."/>
            <person name="Martinez D."/>
            <person name="Putnam N.H."/>
            <person name="Zhou S."/>
            <person name="Allen A.E."/>
            <person name="Apt K.E."/>
            <person name="Bechner M."/>
            <person name="Brzezinski M.A."/>
            <person name="Chaal B.K."/>
            <person name="Chiovitti A."/>
            <person name="Davis A.K."/>
            <person name="Demarest M.S."/>
            <person name="Detter J.C."/>
            <person name="Glavina T."/>
            <person name="Goodstein D."/>
            <person name="Hadi M.Z."/>
            <person name="Hellsten U."/>
            <person name="Hildebrand M."/>
            <person name="Jenkins B.D."/>
            <person name="Jurka J."/>
            <person name="Kapitonov V.V."/>
            <person name="Kroger N."/>
            <person name="Lau W.W."/>
            <person name="Lane T.W."/>
            <person name="Larimer F.W."/>
            <person name="Lippmeier J.C."/>
            <person name="Lucas S."/>
            <person name="Medina M."/>
            <person name="Montsant A."/>
            <person name="Obornik M."/>
            <person name="Parker M.S."/>
            <person name="Palenik B."/>
            <person name="Pazour G.J."/>
            <person name="Richardson P.M."/>
            <person name="Rynearson T.A."/>
            <person name="Saito M.A."/>
            <person name="Schwartz D.C."/>
            <person name="Thamatrakoln K."/>
            <person name="Valentin K."/>
            <person name="Vardi A."/>
            <person name="Wilkerson F.P."/>
            <person name="Rokhsar D.S."/>
        </authorList>
    </citation>
    <scope>NUCLEOTIDE SEQUENCE [LARGE SCALE GENOMIC DNA]</scope>
    <source>
        <strain evidence="1 2">CCMP1335</strain>
    </source>
</reference>
<gene>
    <name evidence="1" type="ORF">THAPSDRAFT_7821</name>
</gene>
<evidence type="ECO:0000313" key="1">
    <source>
        <dbReference type="EMBL" id="EED91005.1"/>
    </source>
</evidence>
<dbReference type="KEGG" id="tps:THAPSDRAFT_7821"/>
<dbReference type="EMBL" id="CM000644">
    <property type="protein sequence ID" value="EED91005.1"/>
    <property type="molecule type" value="Genomic_DNA"/>
</dbReference>
<dbReference type="AlphaFoldDB" id="B8C7L9"/>
<evidence type="ECO:0000313" key="2">
    <source>
        <dbReference type="Proteomes" id="UP000001449"/>
    </source>
</evidence>
<dbReference type="InParanoid" id="B8C7L9"/>
<name>B8C7L9_THAPS</name>
<organism evidence="1 2">
    <name type="scientific">Thalassiosira pseudonana</name>
    <name type="common">Marine diatom</name>
    <name type="synonym">Cyclotella nana</name>
    <dbReference type="NCBI Taxonomy" id="35128"/>
    <lineage>
        <taxon>Eukaryota</taxon>
        <taxon>Sar</taxon>
        <taxon>Stramenopiles</taxon>
        <taxon>Ochrophyta</taxon>
        <taxon>Bacillariophyta</taxon>
        <taxon>Coscinodiscophyceae</taxon>
        <taxon>Thalassiosirophycidae</taxon>
        <taxon>Thalassiosirales</taxon>
        <taxon>Thalassiosiraceae</taxon>
        <taxon>Thalassiosira</taxon>
    </lineage>
</organism>
<dbReference type="HOGENOM" id="CLU_1484892_0_0_1"/>
<reference evidence="1 2" key="2">
    <citation type="journal article" date="2008" name="Nature">
        <title>The Phaeodactylum genome reveals the evolutionary history of diatom genomes.</title>
        <authorList>
            <person name="Bowler C."/>
            <person name="Allen A.E."/>
            <person name="Badger J.H."/>
            <person name="Grimwood J."/>
            <person name="Jabbari K."/>
            <person name="Kuo A."/>
            <person name="Maheswari U."/>
            <person name="Martens C."/>
            <person name="Maumus F."/>
            <person name="Otillar R.P."/>
            <person name="Rayko E."/>
            <person name="Salamov A."/>
            <person name="Vandepoele K."/>
            <person name="Beszteri B."/>
            <person name="Gruber A."/>
            <person name="Heijde M."/>
            <person name="Katinka M."/>
            <person name="Mock T."/>
            <person name="Valentin K."/>
            <person name="Verret F."/>
            <person name="Berges J.A."/>
            <person name="Brownlee C."/>
            <person name="Cadoret J.P."/>
            <person name="Chiovitti A."/>
            <person name="Choi C.J."/>
            <person name="Coesel S."/>
            <person name="De Martino A."/>
            <person name="Detter J.C."/>
            <person name="Durkin C."/>
            <person name="Falciatore A."/>
            <person name="Fournet J."/>
            <person name="Haruta M."/>
            <person name="Huysman M.J."/>
            <person name="Jenkins B.D."/>
            <person name="Jiroutova K."/>
            <person name="Jorgensen R.E."/>
            <person name="Joubert Y."/>
            <person name="Kaplan A."/>
            <person name="Kroger N."/>
            <person name="Kroth P.G."/>
            <person name="La Roche J."/>
            <person name="Lindquist E."/>
            <person name="Lommer M."/>
            <person name="Martin-Jezequel V."/>
            <person name="Lopez P.J."/>
            <person name="Lucas S."/>
            <person name="Mangogna M."/>
            <person name="McGinnis K."/>
            <person name="Medlin L.K."/>
            <person name="Montsant A."/>
            <person name="Oudot-Le Secq M.P."/>
            <person name="Napoli C."/>
            <person name="Obornik M."/>
            <person name="Parker M.S."/>
            <person name="Petit J.L."/>
            <person name="Porcel B.M."/>
            <person name="Poulsen N."/>
            <person name="Robison M."/>
            <person name="Rychlewski L."/>
            <person name="Rynearson T.A."/>
            <person name="Schmutz J."/>
            <person name="Shapiro H."/>
            <person name="Siaut M."/>
            <person name="Stanley M."/>
            <person name="Sussman M.R."/>
            <person name="Taylor A.R."/>
            <person name="Vardi A."/>
            <person name="von Dassow P."/>
            <person name="Vyverman W."/>
            <person name="Willis A."/>
            <person name="Wyrwicz L.S."/>
            <person name="Rokhsar D.S."/>
            <person name="Weissenbach J."/>
            <person name="Armbrust E.V."/>
            <person name="Green B.R."/>
            <person name="Van de Peer Y."/>
            <person name="Grigoriev I.V."/>
        </authorList>
    </citation>
    <scope>NUCLEOTIDE SEQUENCE [LARGE SCALE GENOMIC DNA]</scope>
    <source>
        <strain evidence="1 2">CCMP1335</strain>
    </source>
</reference>
<keyword evidence="2" id="KW-1185">Reference proteome</keyword>
<sequence>MSNTYASADDTDYQASVVHCEASEVFIASSSSMQRHQTFVVPTGSPLPKKKYNELDLSTLCEEDFKSMKNDDPFMYFSIPRVRRSEVLLRDVDYADVKSTPLNDSSSSSTKVPRRSRLTMEFHIDVIMNDWLKDFDDEDDELNGLDSLDKDDGIDDWISKRLNADCVQHPGETADDADTTRR</sequence>
<dbReference type="Proteomes" id="UP000001449">
    <property type="component" value="Chromosome 8"/>
</dbReference>
<proteinExistence type="predicted"/>
<protein>
    <submittedName>
        <fullName evidence="1">Uncharacterized protein</fullName>
    </submittedName>
</protein>
<dbReference type="RefSeq" id="XP_002292154.1">
    <property type="nucleotide sequence ID" value="XM_002292118.1"/>
</dbReference>
<dbReference type="GeneID" id="7444966"/>
<dbReference type="PaxDb" id="35128-Thaps7821"/>